<dbReference type="Gene3D" id="3.40.50.720">
    <property type="entry name" value="NAD(P)-binding Rossmann-like Domain"/>
    <property type="match status" value="1"/>
</dbReference>
<dbReference type="Pfam" id="PF00106">
    <property type="entry name" value="adh_short"/>
    <property type="match status" value="1"/>
</dbReference>
<protein>
    <submittedName>
        <fullName evidence="1">Oxidoreductase</fullName>
    </submittedName>
</protein>
<gene>
    <name evidence="1" type="ORF">AA23TX_06588</name>
</gene>
<proteinExistence type="predicted"/>
<evidence type="ECO:0000313" key="2">
    <source>
        <dbReference type="Proteomes" id="UP000399805"/>
    </source>
</evidence>
<dbReference type="Proteomes" id="UP000399805">
    <property type="component" value="Unassembled WGS sequence"/>
</dbReference>
<evidence type="ECO:0000313" key="1">
    <source>
        <dbReference type="EMBL" id="VVJ21567.1"/>
    </source>
</evidence>
<dbReference type="RefSeq" id="WP_155546498.1">
    <property type="nucleotide sequence ID" value="NZ_CABVGP010000002.1"/>
</dbReference>
<dbReference type="InterPro" id="IPR036291">
    <property type="entry name" value="NAD(P)-bd_dom_sf"/>
</dbReference>
<keyword evidence="2" id="KW-1185">Reference proteome</keyword>
<organism evidence="1 2">
    <name type="scientific">Amycolatopsis camponoti</name>
    <dbReference type="NCBI Taxonomy" id="2606593"/>
    <lineage>
        <taxon>Bacteria</taxon>
        <taxon>Bacillati</taxon>
        <taxon>Actinomycetota</taxon>
        <taxon>Actinomycetes</taxon>
        <taxon>Pseudonocardiales</taxon>
        <taxon>Pseudonocardiaceae</taxon>
        <taxon>Amycolatopsis</taxon>
    </lineage>
</organism>
<dbReference type="PANTHER" id="PTHR43431:SF7">
    <property type="entry name" value="OXIDOREDUCTASE, SHORT CHAIN DEHYDROGENASE_REDUCTASE FAMILY (AFU_ORTHOLOGUE AFUA_5G14000)"/>
    <property type="match status" value="1"/>
</dbReference>
<accession>A0A6I8M0M6</accession>
<dbReference type="AlphaFoldDB" id="A0A6I8M0M6"/>
<dbReference type="SUPFAM" id="SSF51735">
    <property type="entry name" value="NAD(P)-binding Rossmann-fold domains"/>
    <property type="match status" value="1"/>
</dbReference>
<reference evidence="1 2" key="1">
    <citation type="submission" date="2019-09" db="EMBL/GenBank/DDBJ databases">
        <authorList>
            <person name="Leyn A S."/>
        </authorList>
    </citation>
    <scope>NUCLEOTIDE SEQUENCE [LARGE SCALE GENOMIC DNA]</scope>
    <source>
        <strain evidence="1">AA231_1</strain>
    </source>
</reference>
<dbReference type="EMBL" id="CABVGP010000002">
    <property type="protein sequence ID" value="VVJ21567.1"/>
    <property type="molecule type" value="Genomic_DNA"/>
</dbReference>
<dbReference type="PANTHER" id="PTHR43431">
    <property type="entry name" value="OXIDOREDUCTASE, SHORT CHAIN DEHYDROGENASE/REDUCTASE FAMILY (AFU_ORTHOLOGUE AFUA_5G14000)"/>
    <property type="match status" value="1"/>
</dbReference>
<sequence>MTTIAVVGAGAGLGQATARRFGHEGFSVALVSRAQENVDRLAGELTREGITARGYAADVRDRATLADVLGRAAADLGPVEVLQYSPVPRQEFLRSVLDTTVDELAAATEFSILGVATAVAQVLPGMRERGRGTVLLVNGSSAVTPNGKVAGTSTAFAGESAYGAMLHDALAPEGVHVAQLVIPGAIGGGDPLYAPDALADRLWTIHRGRGVYRTTVGEVIV</sequence>
<name>A0A6I8M0M6_9PSEU</name>
<dbReference type="InterPro" id="IPR002347">
    <property type="entry name" value="SDR_fam"/>
</dbReference>